<dbReference type="Proteomes" id="UP000184038">
    <property type="component" value="Unassembled WGS sequence"/>
</dbReference>
<accession>A0A1M7H2F6</accession>
<sequence length="142" mass="16396">MDTNTELLNYIFQNSQMGIQTIGQILEIVDNDSFKKQLESQLKEYREINQKARNMLTDLGGDEKGISQMDKFKAYIMINMQTLTDKSASHISEMLITGSTMGIIEATRKIKEYTNADKKIIDLMKDLLKFEEKNVESLKEFL</sequence>
<gene>
    <name evidence="1" type="ORF">SAMN02746066_01262</name>
</gene>
<evidence type="ECO:0000313" key="2">
    <source>
        <dbReference type="Proteomes" id="UP000184038"/>
    </source>
</evidence>
<organism evidence="1 2">
    <name type="scientific">Anaerosporobacter mobilis DSM 15930</name>
    <dbReference type="NCBI Taxonomy" id="1120996"/>
    <lineage>
        <taxon>Bacteria</taxon>
        <taxon>Bacillati</taxon>
        <taxon>Bacillota</taxon>
        <taxon>Clostridia</taxon>
        <taxon>Lachnospirales</taxon>
        <taxon>Lachnospiraceae</taxon>
        <taxon>Anaerosporobacter</taxon>
    </lineage>
</organism>
<dbReference type="AlphaFoldDB" id="A0A1M7H2F6"/>
<evidence type="ECO:0008006" key="3">
    <source>
        <dbReference type="Google" id="ProtNLM"/>
    </source>
</evidence>
<keyword evidence="2" id="KW-1185">Reference proteome</keyword>
<proteinExistence type="predicted"/>
<dbReference type="OrthoDB" id="9792639at2"/>
<name>A0A1M7H2F6_9FIRM</name>
<dbReference type="RefSeq" id="WP_073284720.1">
    <property type="nucleotide sequence ID" value="NZ_FRCP01000007.1"/>
</dbReference>
<dbReference type="EMBL" id="FRCP01000007">
    <property type="protein sequence ID" value="SHM22842.1"/>
    <property type="molecule type" value="Genomic_DNA"/>
</dbReference>
<protein>
    <recommendedName>
        <fullName evidence="3">DUF2383 domain-containing protein</fullName>
    </recommendedName>
</protein>
<reference evidence="1 2" key="1">
    <citation type="submission" date="2016-11" db="EMBL/GenBank/DDBJ databases">
        <authorList>
            <person name="Jaros S."/>
            <person name="Januszkiewicz K."/>
            <person name="Wedrychowicz H."/>
        </authorList>
    </citation>
    <scope>NUCLEOTIDE SEQUENCE [LARGE SCALE GENOMIC DNA]</scope>
    <source>
        <strain evidence="1 2">DSM 15930</strain>
    </source>
</reference>
<dbReference type="STRING" id="1120996.SAMN02746066_01262"/>
<evidence type="ECO:0000313" key="1">
    <source>
        <dbReference type="EMBL" id="SHM22842.1"/>
    </source>
</evidence>